<dbReference type="AlphaFoldDB" id="A0AAV4HCS4"/>
<protein>
    <submittedName>
        <fullName evidence="2">Uncharacterized protein</fullName>
    </submittedName>
</protein>
<feature type="region of interest" description="Disordered" evidence="1">
    <location>
        <begin position="661"/>
        <end position="704"/>
    </location>
</feature>
<name>A0AAV4HCS4_9GAST</name>
<comment type="caution">
    <text evidence="2">The sequence shown here is derived from an EMBL/GenBank/DDBJ whole genome shotgun (WGS) entry which is preliminary data.</text>
</comment>
<proteinExistence type="predicted"/>
<gene>
    <name evidence="2" type="ORF">ElyMa_000929100</name>
</gene>
<feature type="region of interest" description="Disordered" evidence="1">
    <location>
        <begin position="193"/>
        <end position="230"/>
    </location>
</feature>
<sequence length="783" mass="85674">MASETTKECTDAALTPDVIVSFTNPEDVEVGDICTVSVEIDNALSDDPAMPAILEGQPEFYPPSSTSERESVKEATEQGQGENDQSMEVQVERNNTSMADEEVVSDQSILSEGIIVNSDGVNKVAAFDTEFAQSEAPQAVVKTEPIDPEEDANLNQNENLNLSLTQCALQLQFSDSGGAEGVALVKQEVEAHGKNLNGPASPSKTASFPEKKRKYKKMYQRPGPGRPSNKAKDLTDLCLVCSAPCFITKNRKIPSLPFCKKCKKAYFYQLGHSRKRVPRCSYGGSCIIHFKNGSHCSICHLEKFQRILRSAKAAFRSGSGIEQDKKASKQEINSRAHLSRLKDPSVFVNDAQLIQEAMNSYPLVVLNKMDMDPDETVDTKDLPDVFITSEKRPNPDRTPRMFAMPFDDVVKQEVPFLQSEIEFPGSSVVSPESENKLSPKLGPIKFPFGSTQSKTAASSSNLSLLSPPRQEIKRGRGRPRKTPIPSPDQGQANESCSPEILRSLLNDPHKDPKLKKVEVGDKDIKIFVFECGHACSACNPAASRTWLKQNGYLSVDPSSKKPADIPADPNLYQKFVEFYNAAVNSAPRKRAGKVRQAKEQSPQMFIPVSSPIPLNMIPNSATGSQPQMLLFPPPPPFINKGSPIAVSSPNLNHFPPLPSSMRTKPSNAVPPASTFSNESPLRDQLQGNNQGMVRKPTMMRGPVPSVPTMDAVRLALNSHLMKQDGRMDFMQPARVFLSPQNLPLGLPLQAITPSSSVRQPGAPYFLSPSRDREASSSSSSKPK</sequence>
<feature type="compositionally biased region" description="Polar residues" evidence="1">
    <location>
        <begin position="673"/>
        <end position="691"/>
    </location>
</feature>
<reference evidence="2 3" key="1">
    <citation type="journal article" date="2021" name="Elife">
        <title>Chloroplast acquisition without the gene transfer in kleptoplastic sea slugs, Plakobranchus ocellatus.</title>
        <authorList>
            <person name="Maeda T."/>
            <person name="Takahashi S."/>
            <person name="Yoshida T."/>
            <person name="Shimamura S."/>
            <person name="Takaki Y."/>
            <person name="Nagai Y."/>
            <person name="Toyoda A."/>
            <person name="Suzuki Y."/>
            <person name="Arimoto A."/>
            <person name="Ishii H."/>
            <person name="Satoh N."/>
            <person name="Nishiyama T."/>
            <person name="Hasebe M."/>
            <person name="Maruyama T."/>
            <person name="Minagawa J."/>
            <person name="Obokata J."/>
            <person name="Shigenobu S."/>
        </authorList>
    </citation>
    <scope>NUCLEOTIDE SEQUENCE [LARGE SCALE GENOMIC DNA]</scope>
</reference>
<dbReference type="Proteomes" id="UP000762676">
    <property type="component" value="Unassembled WGS sequence"/>
</dbReference>
<evidence type="ECO:0000313" key="3">
    <source>
        <dbReference type="Proteomes" id="UP000762676"/>
    </source>
</evidence>
<evidence type="ECO:0000313" key="2">
    <source>
        <dbReference type="EMBL" id="GFR94846.1"/>
    </source>
</evidence>
<keyword evidence="3" id="KW-1185">Reference proteome</keyword>
<feature type="region of interest" description="Disordered" evidence="1">
    <location>
        <begin position="48"/>
        <end position="88"/>
    </location>
</feature>
<feature type="compositionally biased region" description="Polar residues" evidence="1">
    <location>
        <begin position="77"/>
        <end position="88"/>
    </location>
</feature>
<dbReference type="EMBL" id="BMAT01001893">
    <property type="protein sequence ID" value="GFR94846.1"/>
    <property type="molecule type" value="Genomic_DNA"/>
</dbReference>
<organism evidence="2 3">
    <name type="scientific">Elysia marginata</name>
    <dbReference type="NCBI Taxonomy" id="1093978"/>
    <lineage>
        <taxon>Eukaryota</taxon>
        <taxon>Metazoa</taxon>
        <taxon>Spiralia</taxon>
        <taxon>Lophotrochozoa</taxon>
        <taxon>Mollusca</taxon>
        <taxon>Gastropoda</taxon>
        <taxon>Heterobranchia</taxon>
        <taxon>Euthyneura</taxon>
        <taxon>Panpulmonata</taxon>
        <taxon>Sacoglossa</taxon>
        <taxon>Placobranchoidea</taxon>
        <taxon>Plakobranchidae</taxon>
        <taxon>Elysia</taxon>
    </lineage>
</organism>
<feature type="region of interest" description="Disordered" evidence="1">
    <location>
        <begin position="448"/>
        <end position="495"/>
    </location>
</feature>
<accession>A0AAV4HCS4</accession>
<feature type="compositionally biased region" description="Basic and acidic residues" evidence="1">
    <location>
        <begin position="67"/>
        <end position="76"/>
    </location>
</feature>
<evidence type="ECO:0000256" key="1">
    <source>
        <dbReference type="SAM" id="MobiDB-lite"/>
    </source>
</evidence>
<feature type="region of interest" description="Disordered" evidence="1">
    <location>
        <begin position="752"/>
        <end position="783"/>
    </location>
</feature>